<sequence>MIMDPSTELLQLDGNNGNTVSYANLQLIPQSYQGTYNIPVTLNAYPLNIPIQTVSYSAYSTTLYPQESTVNVIQVSEPIFTASYEPKYDDLAKSPSSSM</sequence>
<comment type="caution">
    <text evidence="1">The sequence shown here is derived from an EMBL/GenBank/DDBJ whole genome shotgun (WGS) entry which is preliminary data.</text>
</comment>
<name>A0A2A2KT79_9BILA</name>
<organism evidence="1 2">
    <name type="scientific">Diploscapter pachys</name>
    <dbReference type="NCBI Taxonomy" id="2018661"/>
    <lineage>
        <taxon>Eukaryota</taxon>
        <taxon>Metazoa</taxon>
        <taxon>Ecdysozoa</taxon>
        <taxon>Nematoda</taxon>
        <taxon>Chromadorea</taxon>
        <taxon>Rhabditida</taxon>
        <taxon>Rhabditina</taxon>
        <taxon>Rhabditomorpha</taxon>
        <taxon>Rhabditoidea</taxon>
        <taxon>Rhabditidae</taxon>
        <taxon>Diploscapter</taxon>
    </lineage>
</organism>
<proteinExistence type="predicted"/>
<dbReference type="Proteomes" id="UP000218231">
    <property type="component" value="Unassembled WGS sequence"/>
</dbReference>
<reference evidence="1 2" key="1">
    <citation type="journal article" date="2017" name="Curr. Biol.">
        <title>Genome architecture and evolution of a unichromosomal asexual nematode.</title>
        <authorList>
            <person name="Fradin H."/>
            <person name="Zegar C."/>
            <person name="Gutwein M."/>
            <person name="Lucas J."/>
            <person name="Kovtun M."/>
            <person name="Corcoran D."/>
            <person name="Baugh L.R."/>
            <person name="Kiontke K."/>
            <person name="Gunsalus K."/>
            <person name="Fitch D.H."/>
            <person name="Piano F."/>
        </authorList>
    </citation>
    <scope>NUCLEOTIDE SEQUENCE [LARGE SCALE GENOMIC DNA]</scope>
    <source>
        <strain evidence="1">PF1309</strain>
    </source>
</reference>
<evidence type="ECO:0000313" key="2">
    <source>
        <dbReference type="Proteomes" id="UP000218231"/>
    </source>
</evidence>
<dbReference type="EMBL" id="LIAE01007753">
    <property type="protein sequence ID" value="PAV77160.1"/>
    <property type="molecule type" value="Genomic_DNA"/>
</dbReference>
<accession>A0A2A2KT79</accession>
<protein>
    <submittedName>
        <fullName evidence="1">Uncharacterized protein</fullName>
    </submittedName>
</protein>
<gene>
    <name evidence="1" type="ORF">WR25_14082</name>
</gene>
<dbReference type="AlphaFoldDB" id="A0A2A2KT79"/>
<keyword evidence="2" id="KW-1185">Reference proteome</keyword>
<evidence type="ECO:0000313" key="1">
    <source>
        <dbReference type="EMBL" id="PAV77160.1"/>
    </source>
</evidence>